<keyword evidence="5" id="KW-0963">Cytoplasm</keyword>
<dbReference type="AlphaFoldDB" id="A0A6I5ZPY6"/>
<dbReference type="EC" id="2.7.2.1" evidence="5"/>
<protein>
    <recommendedName>
        <fullName evidence="5">Acetate kinase</fullName>
        <ecNumber evidence="5">2.7.2.1</ecNumber>
    </recommendedName>
    <alternativeName>
        <fullName evidence="5">Acetokinase</fullName>
    </alternativeName>
</protein>
<dbReference type="GO" id="GO:0008776">
    <property type="term" value="F:acetate kinase activity"/>
    <property type="evidence" value="ECO:0007669"/>
    <property type="project" value="UniProtKB-UniRule"/>
</dbReference>
<comment type="subcellular location">
    <subcellularLocation>
        <location evidence="5">Cytoplasm</location>
    </subcellularLocation>
</comment>
<dbReference type="Proteomes" id="UP000425916">
    <property type="component" value="Chromosome"/>
</dbReference>
<dbReference type="HAMAP" id="MF_00020">
    <property type="entry name" value="Acetate_kinase"/>
    <property type="match status" value="1"/>
</dbReference>
<organism evidence="7 8">
    <name type="scientific">Neomoorella glycerini</name>
    <dbReference type="NCBI Taxonomy" id="55779"/>
    <lineage>
        <taxon>Bacteria</taxon>
        <taxon>Bacillati</taxon>
        <taxon>Bacillota</taxon>
        <taxon>Clostridia</taxon>
        <taxon>Neomoorellales</taxon>
        <taxon>Neomoorellaceae</taxon>
        <taxon>Neomoorella</taxon>
    </lineage>
</organism>
<comment type="function">
    <text evidence="5">Catalyzes the formation of acetyl phosphate from acetate and ATP. Can also catalyze the reverse reaction.</text>
</comment>
<dbReference type="PANTHER" id="PTHR21060:SF15">
    <property type="entry name" value="ACETATE KINASE-RELATED"/>
    <property type="match status" value="1"/>
</dbReference>
<keyword evidence="5" id="KW-0479">Metal-binding</keyword>
<dbReference type="GO" id="GO:0005737">
    <property type="term" value="C:cytoplasm"/>
    <property type="evidence" value="ECO:0007669"/>
    <property type="project" value="UniProtKB-SubCell"/>
</dbReference>
<evidence type="ECO:0000256" key="3">
    <source>
        <dbReference type="ARBA" id="ARBA00022777"/>
    </source>
</evidence>
<comment type="pathway">
    <text evidence="5">Metabolic intermediate biosynthesis; acetyl-CoA biosynthesis; acetyl-CoA from acetate: step 1/2.</text>
</comment>
<feature type="binding site" evidence="5">
    <location>
        <position position="377"/>
    </location>
    <ligand>
        <name>Mg(2+)</name>
        <dbReference type="ChEBI" id="CHEBI:18420"/>
    </ligand>
</feature>
<feature type="binding site" evidence="5">
    <location>
        <position position="7"/>
    </location>
    <ligand>
        <name>Mg(2+)</name>
        <dbReference type="ChEBI" id="CHEBI:18420"/>
    </ligand>
</feature>
<feature type="binding site" evidence="5">
    <location>
        <position position="84"/>
    </location>
    <ligand>
        <name>substrate</name>
    </ligand>
</feature>
<feature type="binding site" evidence="5">
    <location>
        <position position="14"/>
    </location>
    <ligand>
        <name>ATP</name>
        <dbReference type="ChEBI" id="CHEBI:30616"/>
    </ligand>
</feature>
<evidence type="ECO:0000313" key="8">
    <source>
        <dbReference type="Proteomes" id="UP000425916"/>
    </source>
</evidence>
<dbReference type="InterPro" id="IPR043129">
    <property type="entry name" value="ATPase_NBD"/>
</dbReference>
<dbReference type="PRINTS" id="PR00471">
    <property type="entry name" value="ACETATEKNASE"/>
</dbReference>
<evidence type="ECO:0000256" key="6">
    <source>
        <dbReference type="RuleBase" id="RU003835"/>
    </source>
</evidence>
<keyword evidence="2 5" id="KW-0547">Nucleotide-binding</keyword>
<dbReference type="GO" id="GO:0005524">
    <property type="term" value="F:ATP binding"/>
    <property type="evidence" value="ECO:0007669"/>
    <property type="project" value="UniProtKB-KW"/>
</dbReference>
<dbReference type="UniPathway" id="UPA00340">
    <property type="reaction ID" value="UER00458"/>
</dbReference>
<reference evidence="7 8" key="1">
    <citation type="submission" date="2019-11" db="EMBL/GenBank/DDBJ databases">
        <title>Genome sequence of Moorella glycerini DSM11254.</title>
        <authorList>
            <person name="Poehlein A."/>
            <person name="Boeer T."/>
            <person name="Daniel R."/>
        </authorList>
    </citation>
    <scope>NUCLEOTIDE SEQUENCE [LARGE SCALE GENOMIC DNA]</scope>
    <source>
        <strain evidence="7 8">DSM 11254</strain>
    </source>
</reference>
<accession>A0A6I5ZPY6</accession>
<evidence type="ECO:0000256" key="1">
    <source>
        <dbReference type="ARBA" id="ARBA00022679"/>
    </source>
</evidence>
<keyword evidence="4 5" id="KW-0067">ATP-binding</keyword>
<feature type="binding site" evidence="5">
    <location>
        <begin position="276"/>
        <end position="278"/>
    </location>
    <ligand>
        <name>ATP</name>
        <dbReference type="ChEBI" id="CHEBI:30616"/>
    </ligand>
</feature>
<dbReference type="GO" id="GO:0006083">
    <property type="term" value="P:acetate metabolic process"/>
    <property type="evidence" value="ECO:0007669"/>
    <property type="project" value="TreeGrafter"/>
</dbReference>
<evidence type="ECO:0000313" key="7">
    <source>
        <dbReference type="EMBL" id="QGP91591.1"/>
    </source>
</evidence>
<gene>
    <name evidence="7" type="primary">ackA_1</name>
    <name evidence="5" type="synonym">ackA</name>
    <name evidence="7" type="ORF">MGLY_09280</name>
</gene>
<sequence length="405" mass="44025">MQILALNCGGSSIKYKVFSMPEEKVMVRGSVERIGSRETTLRHQDLTGEAAEYRKHLPRGDYGEALAEILKLLQPHRLEAVGHRVVHGGASLRRPARIDAAVLATLKACCQLAPLHNPANIAGIEAVSRLLPDIPQVAVCDNTFHLSLPPRAYLYGLPYEYYERYGLRRYGFHGITFTYMVNRAAEFLGRDLQELKIVSLMLGSGTTANACCCGESIDVSTGFTPTEGLLQSTRCGDVDPGALVYLLRQEGLSPDALEEVINKKGGWLGIAGVSNDYRAVEEAARQGHERARLALDVLAYRAKKYIGAYAAAMGGIDVLIFSGGIGEKSSGLRREICRGLEFLGIELDAERNENGSDDRLISSPEAKVQVLVVHTDEEVMIARETVKVLAGEEPSGAARSSGAPW</sequence>
<dbReference type="CDD" id="cd24010">
    <property type="entry name" value="ASKHA_NBD_AcK_PK"/>
    <property type="match status" value="1"/>
</dbReference>
<keyword evidence="1 5" id="KW-0808">Transferase</keyword>
<feature type="site" description="Transition state stabilizer" evidence="5">
    <location>
        <position position="173"/>
    </location>
</feature>
<evidence type="ECO:0000256" key="4">
    <source>
        <dbReference type="ARBA" id="ARBA00022840"/>
    </source>
</evidence>
<evidence type="ECO:0000256" key="5">
    <source>
        <dbReference type="HAMAP-Rule" id="MF_00020"/>
    </source>
</evidence>
<comment type="catalytic activity">
    <reaction evidence="5">
        <text>acetate + ATP = acetyl phosphate + ADP</text>
        <dbReference type="Rhea" id="RHEA:11352"/>
        <dbReference type="ChEBI" id="CHEBI:22191"/>
        <dbReference type="ChEBI" id="CHEBI:30089"/>
        <dbReference type="ChEBI" id="CHEBI:30616"/>
        <dbReference type="ChEBI" id="CHEBI:456216"/>
        <dbReference type="EC" id="2.7.2.1"/>
    </reaction>
</comment>
<dbReference type="EMBL" id="CP046244">
    <property type="protein sequence ID" value="QGP91591.1"/>
    <property type="molecule type" value="Genomic_DNA"/>
</dbReference>
<dbReference type="GO" id="GO:0006085">
    <property type="term" value="P:acetyl-CoA biosynthetic process"/>
    <property type="evidence" value="ECO:0007669"/>
    <property type="project" value="UniProtKB-UniRule"/>
</dbReference>
<dbReference type="InterPro" id="IPR004372">
    <property type="entry name" value="Ac/propionate_kinase"/>
</dbReference>
<feature type="active site" description="Proton donor/acceptor" evidence="5">
    <location>
        <position position="141"/>
    </location>
</feature>
<dbReference type="Pfam" id="PF00871">
    <property type="entry name" value="Acetate_kinase"/>
    <property type="match status" value="1"/>
</dbReference>
<keyword evidence="8" id="KW-1185">Reference proteome</keyword>
<comment type="cofactor">
    <cofactor evidence="5">
        <name>Mg(2+)</name>
        <dbReference type="ChEBI" id="CHEBI:18420"/>
    </cofactor>
    <cofactor evidence="5">
        <name>Mn(2+)</name>
        <dbReference type="ChEBI" id="CHEBI:29035"/>
    </cofactor>
    <text evidence="5">Mg(2+). Can also accept Mn(2+).</text>
</comment>
<dbReference type="NCBIfam" id="TIGR00016">
    <property type="entry name" value="ackA"/>
    <property type="match status" value="1"/>
</dbReference>
<feature type="site" description="Transition state stabilizer" evidence="5">
    <location>
        <position position="234"/>
    </location>
</feature>
<dbReference type="GO" id="GO:0000287">
    <property type="term" value="F:magnesium ion binding"/>
    <property type="evidence" value="ECO:0007669"/>
    <property type="project" value="UniProtKB-UniRule"/>
</dbReference>
<dbReference type="OrthoDB" id="9802453at2"/>
<dbReference type="PANTHER" id="PTHR21060">
    <property type="entry name" value="ACETATE KINASE"/>
    <property type="match status" value="1"/>
</dbReference>
<keyword evidence="3 5" id="KW-0418">Kinase</keyword>
<name>A0A6I5ZPY6_9FIRM</name>
<dbReference type="SUPFAM" id="SSF53067">
    <property type="entry name" value="Actin-like ATPase domain"/>
    <property type="match status" value="2"/>
</dbReference>
<dbReference type="RefSeq" id="WP_156272166.1">
    <property type="nucleotide sequence ID" value="NZ_CP046244.1"/>
</dbReference>
<keyword evidence="5" id="KW-0460">Magnesium</keyword>
<comment type="subunit">
    <text evidence="5">Homodimer.</text>
</comment>
<proteinExistence type="inferred from homology"/>
<dbReference type="InterPro" id="IPR000890">
    <property type="entry name" value="Aliphatic_acid_kin_short-chain"/>
</dbReference>
<evidence type="ECO:0000256" key="2">
    <source>
        <dbReference type="ARBA" id="ARBA00022741"/>
    </source>
</evidence>
<dbReference type="PIRSF" id="PIRSF000722">
    <property type="entry name" value="Acetate_prop_kin"/>
    <property type="match status" value="1"/>
</dbReference>
<comment type="similarity">
    <text evidence="5 6">Belongs to the acetokinase family.</text>
</comment>
<comment type="caution">
    <text evidence="5">Lacks conserved residue(s) required for the propagation of feature annotation.</text>
</comment>
<dbReference type="Gene3D" id="3.30.420.40">
    <property type="match status" value="2"/>
</dbReference>